<feature type="compositionally biased region" description="Low complexity" evidence="5">
    <location>
        <begin position="603"/>
        <end position="619"/>
    </location>
</feature>
<evidence type="ECO:0000313" key="11">
    <source>
        <dbReference type="Proteomes" id="UP000198736"/>
    </source>
</evidence>
<feature type="region of interest" description="Disordered" evidence="5">
    <location>
        <begin position="824"/>
        <end position="889"/>
    </location>
</feature>
<gene>
    <name evidence="10" type="ORF">COMA2_10130</name>
</gene>
<dbReference type="GO" id="GO:0007165">
    <property type="term" value="P:signal transduction"/>
    <property type="evidence" value="ECO:0007669"/>
    <property type="project" value="UniProtKB-KW"/>
</dbReference>
<dbReference type="GO" id="GO:0006935">
    <property type="term" value="P:chemotaxis"/>
    <property type="evidence" value="ECO:0007669"/>
    <property type="project" value="UniProtKB-KW"/>
</dbReference>
<feature type="transmembrane region" description="Helical" evidence="6">
    <location>
        <begin position="13"/>
        <end position="38"/>
    </location>
</feature>
<dbReference type="Proteomes" id="UP000198736">
    <property type="component" value="Unassembled WGS sequence"/>
</dbReference>
<dbReference type="SUPFAM" id="SSF158472">
    <property type="entry name" value="HAMP domain-like"/>
    <property type="match status" value="1"/>
</dbReference>
<dbReference type="Pfam" id="PF08447">
    <property type="entry name" value="PAS_3"/>
    <property type="match status" value="2"/>
</dbReference>
<dbReference type="Gene3D" id="1.10.287.950">
    <property type="entry name" value="Methyl-accepting chemotaxis protein"/>
    <property type="match status" value="1"/>
</dbReference>
<dbReference type="Gene3D" id="6.10.340.10">
    <property type="match status" value="1"/>
</dbReference>
<dbReference type="PRINTS" id="PR00260">
    <property type="entry name" value="CHEMTRNSDUCR"/>
</dbReference>
<feature type="domain" description="Methyl-accepting transducer" evidence="7">
    <location>
        <begin position="577"/>
        <end position="806"/>
    </location>
</feature>
<dbReference type="Pfam" id="PF12729">
    <property type="entry name" value="4HB_MCP_1"/>
    <property type="match status" value="1"/>
</dbReference>
<dbReference type="OrthoDB" id="9765776at2"/>
<keyword evidence="11" id="KW-1185">Reference proteome</keyword>
<dbReference type="PROSITE" id="PS50885">
    <property type="entry name" value="HAMP"/>
    <property type="match status" value="1"/>
</dbReference>
<dbReference type="SMART" id="SM00283">
    <property type="entry name" value="MA"/>
    <property type="match status" value="1"/>
</dbReference>
<evidence type="ECO:0000256" key="3">
    <source>
        <dbReference type="ARBA" id="ARBA00029447"/>
    </source>
</evidence>
<evidence type="ECO:0000256" key="2">
    <source>
        <dbReference type="ARBA" id="ARBA00022481"/>
    </source>
</evidence>
<evidence type="ECO:0000256" key="6">
    <source>
        <dbReference type="SAM" id="Phobius"/>
    </source>
</evidence>
<dbReference type="NCBIfam" id="TIGR00229">
    <property type="entry name" value="sensory_box"/>
    <property type="match status" value="2"/>
</dbReference>
<dbReference type="InterPro" id="IPR024478">
    <property type="entry name" value="HlyB_4HB_MCP"/>
</dbReference>
<dbReference type="GO" id="GO:0005886">
    <property type="term" value="C:plasma membrane"/>
    <property type="evidence" value="ECO:0007669"/>
    <property type="project" value="TreeGrafter"/>
</dbReference>
<feature type="domain" description="PAC" evidence="8">
    <location>
        <begin position="350"/>
        <end position="402"/>
    </location>
</feature>
<keyword evidence="2" id="KW-0488">Methylation</keyword>
<dbReference type="SMART" id="SM00086">
    <property type="entry name" value="PAC"/>
    <property type="match status" value="2"/>
</dbReference>
<keyword evidence="6" id="KW-0472">Membrane</keyword>
<evidence type="ECO:0000259" key="9">
    <source>
        <dbReference type="PROSITE" id="PS50885"/>
    </source>
</evidence>
<dbReference type="SMART" id="SM00304">
    <property type="entry name" value="HAMP"/>
    <property type="match status" value="2"/>
</dbReference>
<organism evidence="10 11">
    <name type="scientific">Candidatus Nitrospira nitrificans</name>
    <dbReference type="NCBI Taxonomy" id="1742973"/>
    <lineage>
        <taxon>Bacteria</taxon>
        <taxon>Pseudomonadati</taxon>
        <taxon>Nitrospirota</taxon>
        <taxon>Nitrospiria</taxon>
        <taxon>Nitrospirales</taxon>
        <taxon>Nitrospiraceae</taxon>
        <taxon>Nitrospira</taxon>
    </lineage>
</organism>
<feature type="compositionally biased region" description="Basic and acidic residues" evidence="5">
    <location>
        <begin position="846"/>
        <end position="858"/>
    </location>
</feature>
<protein>
    <recommendedName>
        <fullName evidence="12">Methyl-accepting chemotaxis protein</fullName>
    </recommendedName>
</protein>
<dbReference type="Pfam" id="PF00015">
    <property type="entry name" value="MCPsignal"/>
    <property type="match status" value="1"/>
</dbReference>
<dbReference type="InterPro" id="IPR013655">
    <property type="entry name" value="PAS_fold_3"/>
</dbReference>
<evidence type="ECO:0008006" key="12">
    <source>
        <dbReference type="Google" id="ProtNLM"/>
    </source>
</evidence>
<comment type="similarity">
    <text evidence="3">Belongs to the methyl-accepting chemotaxis (MCP) protein family.</text>
</comment>
<dbReference type="AlphaFoldDB" id="A0A0S4L436"/>
<dbReference type="RefSeq" id="WP_090893707.1">
    <property type="nucleotide sequence ID" value="NZ_CZPZ01000001.1"/>
</dbReference>
<keyword evidence="4" id="KW-0807">Transducer</keyword>
<evidence type="ECO:0000259" key="7">
    <source>
        <dbReference type="PROSITE" id="PS50111"/>
    </source>
</evidence>
<evidence type="ECO:0000256" key="4">
    <source>
        <dbReference type="PROSITE-ProRule" id="PRU00284"/>
    </source>
</evidence>
<dbReference type="PANTHER" id="PTHR43531">
    <property type="entry name" value="PROTEIN ICFG"/>
    <property type="match status" value="1"/>
</dbReference>
<evidence type="ECO:0000256" key="1">
    <source>
        <dbReference type="ARBA" id="ARBA00004370"/>
    </source>
</evidence>
<feature type="transmembrane region" description="Helical" evidence="6">
    <location>
        <begin position="185"/>
        <end position="206"/>
    </location>
</feature>
<evidence type="ECO:0000313" key="10">
    <source>
        <dbReference type="EMBL" id="CUS31485.1"/>
    </source>
</evidence>
<feature type="domain" description="HAMP" evidence="9">
    <location>
        <begin position="213"/>
        <end position="265"/>
    </location>
</feature>
<dbReference type="Pfam" id="PF00672">
    <property type="entry name" value="HAMP"/>
    <property type="match status" value="1"/>
</dbReference>
<dbReference type="InterPro" id="IPR035965">
    <property type="entry name" value="PAS-like_dom_sf"/>
</dbReference>
<dbReference type="FunFam" id="1.10.287.950:FF:000001">
    <property type="entry name" value="Methyl-accepting chemotaxis sensory transducer"/>
    <property type="match status" value="1"/>
</dbReference>
<dbReference type="InterPro" id="IPR003660">
    <property type="entry name" value="HAMP_dom"/>
</dbReference>
<dbReference type="CDD" id="cd00130">
    <property type="entry name" value="PAS"/>
    <property type="match status" value="2"/>
</dbReference>
<accession>A0A0S4L436</accession>
<keyword evidence="6" id="KW-1133">Transmembrane helix</keyword>
<dbReference type="CDD" id="cd11386">
    <property type="entry name" value="MCP_signal"/>
    <property type="match status" value="1"/>
</dbReference>
<dbReference type="SUPFAM" id="SSF55785">
    <property type="entry name" value="PYP-like sensor domain (PAS domain)"/>
    <property type="match status" value="2"/>
</dbReference>
<feature type="domain" description="PAC" evidence="8">
    <location>
        <begin position="472"/>
        <end position="524"/>
    </location>
</feature>
<feature type="region of interest" description="Disordered" evidence="5">
    <location>
        <begin position="585"/>
        <end position="621"/>
    </location>
</feature>
<dbReference type="STRING" id="1742973.COMA2_10130"/>
<sequence>MNKFDNLTTGKKLLVGFGGILAFFLVLGVFSIGGIRWVSDRTESIYKINLVPIKMLGDLRERTQRMSAYVSWHILAYDSATVTKQAEAIAKTDEEITELVKSYDHVIVSEAERKYVEQFTAGLSEYKEVRGKVLELSKNFSKDAAAELQKTQLAEKLEKIHDAVEGLIKENEQQAKDSFEVSQTVSWSATMAVIVFCLLAGAVGVFGSMKVTRFIVGGLNDVLKATQELQKGNLAHRSGLHTNEEIGQLALAFNQMAGALEQAAAKQAEALSAQAAEITGITTAISKSRAVIEFNLDGTVITANDNFLQCLGYGLDEIKGRHHRMFCDPVHVNSGEYADFWQKLGRGEYVAGVYPRLRKDGKEVWLQTSYNPILDANGRTYKVIEHATDITAQKLAALESEGLLKAVDRGQAAIEFNMDGTVRNANGLFLNLLGYGLNEVKGQHHRMFCDPVFTSSAEYTEFWKKLNNGEFHDGVYRRFGKGNKEVWIQATYNPIFDLKGKPYKVVKFATDITAQKTGAMEMERLVQEAQGVLGRLASNDLTQNMTETYVGDLEKIKVSINAVVHNLNKTIISVRDAVDAVSSGSEQITKGSEDLSQRTSEQASALEETSASMEEMTSTVKQNADNAKQANQLAIAARDTADKGGAVTKKAVEAMGEINQSSKKIADIITVIDEIAFQTNLLALNAAVEAARAGEHGRGFAVVAAEVRNLAQRSATAAKEIKGLINESIQRVTDGSELVHQSGKTLEEIVTSVKRVTDIIAEISAASQEQASGIDEVNKAIVSMDGTTQQNAALVEETTSAAQSMKEQARELMRQVEVFKISGTRDASRPTVSSSKFHVSSNRKNPHPETRNPKRETPGRATLRPAELSGVATGNGKDRRSSGDEFEEF</sequence>
<dbReference type="InterPro" id="IPR001610">
    <property type="entry name" value="PAC"/>
</dbReference>
<dbReference type="SUPFAM" id="SSF58104">
    <property type="entry name" value="Methyl-accepting chemotaxis protein (MCP) signaling domain"/>
    <property type="match status" value="1"/>
</dbReference>
<keyword evidence="6" id="KW-0812">Transmembrane</keyword>
<dbReference type="InterPro" id="IPR000700">
    <property type="entry name" value="PAS-assoc_C"/>
</dbReference>
<feature type="compositionally biased region" description="Polar residues" evidence="5">
    <location>
        <begin position="830"/>
        <end position="843"/>
    </location>
</feature>
<dbReference type="CDD" id="cd19411">
    <property type="entry name" value="MCP2201-like_sensor"/>
    <property type="match status" value="1"/>
</dbReference>
<proteinExistence type="inferred from homology"/>
<dbReference type="InterPro" id="IPR004089">
    <property type="entry name" value="MCPsignal_dom"/>
</dbReference>
<dbReference type="CDD" id="cd06225">
    <property type="entry name" value="HAMP"/>
    <property type="match status" value="1"/>
</dbReference>
<dbReference type="GO" id="GO:0004888">
    <property type="term" value="F:transmembrane signaling receptor activity"/>
    <property type="evidence" value="ECO:0007669"/>
    <property type="project" value="InterPro"/>
</dbReference>
<dbReference type="InterPro" id="IPR047347">
    <property type="entry name" value="YvaQ-like_sensor"/>
</dbReference>
<dbReference type="InterPro" id="IPR000014">
    <property type="entry name" value="PAS"/>
</dbReference>
<dbReference type="PANTHER" id="PTHR43531:SF14">
    <property type="entry name" value="METHYL-ACCEPTING CHEMOTAXIS PROTEIN I-RELATED"/>
    <property type="match status" value="1"/>
</dbReference>
<dbReference type="Gene3D" id="3.30.450.20">
    <property type="entry name" value="PAS domain"/>
    <property type="match status" value="2"/>
</dbReference>
<evidence type="ECO:0000256" key="5">
    <source>
        <dbReference type="SAM" id="MobiDB-lite"/>
    </source>
</evidence>
<evidence type="ECO:0000259" key="8">
    <source>
        <dbReference type="PROSITE" id="PS50113"/>
    </source>
</evidence>
<dbReference type="PROSITE" id="PS50111">
    <property type="entry name" value="CHEMOTAXIS_TRANSDUC_2"/>
    <property type="match status" value="1"/>
</dbReference>
<reference evidence="11" key="1">
    <citation type="submission" date="2015-10" db="EMBL/GenBank/DDBJ databases">
        <authorList>
            <person name="Luecker S."/>
            <person name="Luecker S."/>
        </authorList>
    </citation>
    <scope>NUCLEOTIDE SEQUENCE [LARGE SCALE GENOMIC DNA]</scope>
</reference>
<name>A0A0S4L436_9BACT</name>
<dbReference type="InterPro" id="IPR004090">
    <property type="entry name" value="Chemotax_Me-accpt_rcpt"/>
</dbReference>
<comment type="subcellular location">
    <subcellularLocation>
        <location evidence="1">Membrane</location>
    </subcellularLocation>
</comment>
<dbReference type="PROSITE" id="PS50113">
    <property type="entry name" value="PAC"/>
    <property type="match status" value="2"/>
</dbReference>
<dbReference type="EMBL" id="CZPZ01000001">
    <property type="protein sequence ID" value="CUS31485.1"/>
    <property type="molecule type" value="Genomic_DNA"/>
</dbReference>
<dbReference type="InterPro" id="IPR051310">
    <property type="entry name" value="MCP_chemotaxis"/>
</dbReference>